<evidence type="ECO:0000259" key="2">
    <source>
        <dbReference type="Pfam" id="PF02563"/>
    </source>
</evidence>
<dbReference type="PANTHER" id="PTHR33619">
    <property type="entry name" value="POLYSACCHARIDE EXPORT PROTEIN GFCE-RELATED"/>
    <property type="match status" value="1"/>
</dbReference>
<evidence type="ECO:0000256" key="1">
    <source>
        <dbReference type="ARBA" id="ARBA00022729"/>
    </source>
</evidence>
<protein>
    <submittedName>
        <fullName evidence="4">Polysaccharide export protein</fullName>
    </submittedName>
</protein>
<organism evidence="4 5">
    <name type="scientific">Salinimicrobium oceani</name>
    <dbReference type="NCBI Taxonomy" id="2722702"/>
    <lineage>
        <taxon>Bacteria</taxon>
        <taxon>Pseudomonadati</taxon>
        <taxon>Bacteroidota</taxon>
        <taxon>Flavobacteriia</taxon>
        <taxon>Flavobacteriales</taxon>
        <taxon>Flavobacteriaceae</taxon>
        <taxon>Salinimicrobium</taxon>
    </lineage>
</organism>
<feature type="non-terminal residue" evidence="4">
    <location>
        <position position="133"/>
    </location>
</feature>
<dbReference type="EMBL" id="JAAVJR010000860">
    <property type="protein sequence ID" value="NJW55152.1"/>
    <property type="molecule type" value="Genomic_DNA"/>
</dbReference>
<gene>
    <name evidence="4" type="ORF">HC175_19755</name>
</gene>
<keyword evidence="1" id="KW-0732">Signal</keyword>
<evidence type="ECO:0000313" key="5">
    <source>
        <dbReference type="Proteomes" id="UP000703674"/>
    </source>
</evidence>
<dbReference type="RefSeq" id="WP_209310131.1">
    <property type="nucleotide sequence ID" value="NZ_JAAVJR010000860.1"/>
</dbReference>
<accession>A0ABX1D3X4</accession>
<dbReference type="Gene3D" id="3.30.1950.10">
    <property type="entry name" value="wza like domain"/>
    <property type="match status" value="1"/>
</dbReference>
<dbReference type="InterPro" id="IPR019554">
    <property type="entry name" value="Soluble_ligand-bd"/>
</dbReference>
<name>A0ABX1D3X4_9FLAO</name>
<proteinExistence type="predicted"/>
<evidence type="ECO:0000259" key="3">
    <source>
        <dbReference type="Pfam" id="PF10531"/>
    </source>
</evidence>
<reference evidence="4 5" key="1">
    <citation type="submission" date="2020-03" db="EMBL/GenBank/DDBJ databases">
        <title>Salinimicrobium sp. nov, isolated from SCS.</title>
        <authorList>
            <person name="Cao W.R."/>
        </authorList>
    </citation>
    <scope>NUCLEOTIDE SEQUENCE [LARGE SCALE GENOMIC DNA]</scope>
    <source>
        <strain evidence="5">J15B91</strain>
    </source>
</reference>
<dbReference type="InterPro" id="IPR049712">
    <property type="entry name" value="Poly_export"/>
</dbReference>
<sequence length="133" mass="14852">RVSGQPQLQTYLVDSEGNIEFPVLGTVHVAGMTRQELSQKLQKKIAVYVQNPIINIRIVNFQVTVLGEVANPGTFSIPDEYLSLNKALGFAGDLTIYGKRENVLIIREGLEGKTYNYVDLTDADLLNSPFYYL</sequence>
<comment type="caution">
    <text evidence="4">The sequence shown here is derived from an EMBL/GenBank/DDBJ whole genome shotgun (WGS) entry which is preliminary data.</text>
</comment>
<keyword evidence="5" id="KW-1185">Reference proteome</keyword>
<dbReference type="Pfam" id="PF02563">
    <property type="entry name" value="Poly_export"/>
    <property type="match status" value="1"/>
</dbReference>
<feature type="domain" description="Soluble ligand binding" evidence="3">
    <location>
        <begin position="63"/>
        <end position="112"/>
    </location>
</feature>
<dbReference type="Proteomes" id="UP000703674">
    <property type="component" value="Unassembled WGS sequence"/>
</dbReference>
<evidence type="ECO:0000313" key="4">
    <source>
        <dbReference type="EMBL" id="NJW55152.1"/>
    </source>
</evidence>
<feature type="domain" description="Polysaccharide export protein N-terminal" evidence="2">
    <location>
        <begin position="2"/>
        <end position="58"/>
    </location>
</feature>
<feature type="non-terminal residue" evidence="4">
    <location>
        <position position="1"/>
    </location>
</feature>
<dbReference type="InterPro" id="IPR003715">
    <property type="entry name" value="Poly_export_N"/>
</dbReference>
<dbReference type="Pfam" id="PF10531">
    <property type="entry name" value="SLBB"/>
    <property type="match status" value="1"/>
</dbReference>
<dbReference type="PANTHER" id="PTHR33619:SF3">
    <property type="entry name" value="POLYSACCHARIDE EXPORT PROTEIN GFCE-RELATED"/>
    <property type="match status" value="1"/>
</dbReference>